<gene>
    <name evidence="2" type="ORF">C2S53_020864</name>
</gene>
<protein>
    <submittedName>
        <fullName evidence="2">Uncharacterized protein</fullName>
    </submittedName>
</protein>
<evidence type="ECO:0000313" key="2">
    <source>
        <dbReference type="EMBL" id="KAH6771564.1"/>
    </source>
</evidence>
<keyword evidence="3" id="KW-1185">Reference proteome</keyword>
<dbReference type="Proteomes" id="UP001190926">
    <property type="component" value="Unassembled WGS sequence"/>
</dbReference>
<organism evidence="2 3">
    <name type="scientific">Perilla frutescens var. hirtella</name>
    <name type="common">Perilla citriodora</name>
    <name type="synonym">Perilla setoyensis</name>
    <dbReference type="NCBI Taxonomy" id="608512"/>
    <lineage>
        <taxon>Eukaryota</taxon>
        <taxon>Viridiplantae</taxon>
        <taxon>Streptophyta</taxon>
        <taxon>Embryophyta</taxon>
        <taxon>Tracheophyta</taxon>
        <taxon>Spermatophyta</taxon>
        <taxon>Magnoliopsida</taxon>
        <taxon>eudicotyledons</taxon>
        <taxon>Gunneridae</taxon>
        <taxon>Pentapetalae</taxon>
        <taxon>asterids</taxon>
        <taxon>lamiids</taxon>
        <taxon>Lamiales</taxon>
        <taxon>Lamiaceae</taxon>
        <taxon>Nepetoideae</taxon>
        <taxon>Elsholtzieae</taxon>
        <taxon>Perilla</taxon>
    </lineage>
</organism>
<name>A0AAD4IQJ6_PERFH</name>
<evidence type="ECO:0000256" key="1">
    <source>
        <dbReference type="SAM" id="Coils"/>
    </source>
</evidence>
<accession>A0AAD4IQJ6</accession>
<proteinExistence type="predicted"/>
<reference evidence="2 3" key="1">
    <citation type="journal article" date="2021" name="Nat. Commun.">
        <title>Incipient diploidization of the medicinal plant Perilla within 10,000 years.</title>
        <authorList>
            <person name="Zhang Y."/>
            <person name="Shen Q."/>
            <person name="Leng L."/>
            <person name="Zhang D."/>
            <person name="Chen S."/>
            <person name="Shi Y."/>
            <person name="Ning Z."/>
            <person name="Chen S."/>
        </authorList>
    </citation>
    <scope>NUCLEOTIDE SEQUENCE [LARGE SCALE GENOMIC DNA]</scope>
    <source>
        <strain evidence="3">cv. PC099</strain>
    </source>
</reference>
<dbReference type="AlphaFoldDB" id="A0AAD4IQJ6"/>
<sequence>MASSSRRPNEEEGNSSWKRVRLSTETELEEFMRESERLAKIVEAKAQADANLHRCVEAQQREKAQFQQEMRELMLEQRIKHAYEKQIAELECIEARLKVLRARSFQMD</sequence>
<comment type="caution">
    <text evidence="2">The sequence shown here is derived from an EMBL/GenBank/DDBJ whole genome shotgun (WGS) entry which is preliminary data.</text>
</comment>
<keyword evidence="1" id="KW-0175">Coiled coil</keyword>
<evidence type="ECO:0000313" key="3">
    <source>
        <dbReference type="Proteomes" id="UP001190926"/>
    </source>
</evidence>
<feature type="coiled-coil region" evidence="1">
    <location>
        <begin position="56"/>
        <end position="103"/>
    </location>
</feature>
<dbReference type="EMBL" id="SDAM02026298">
    <property type="protein sequence ID" value="KAH6771564.1"/>
    <property type="molecule type" value="Genomic_DNA"/>
</dbReference>